<evidence type="ECO:0000313" key="2">
    <source>
        <dbReference type="Proteomes" id="UP000027746"/>
    </source>
</evidence>
<dbReference type="EMBL" id="JAMD01000008">
    <property type="protein sequence ID" value="KEJ95040.1"/>
    <property type="molecule type" value="Genomic_DNA"/>
</dbReference>
<keyword evidence="1" id="KW-0456">Lyase</keyword>
<dbReference type="CDD" id="cd06558">
    <property type="entry name" value="crotonase-like"/>
    <property type="match status" value="1"/>
</dbReference>
<dbReference type="EC" id="4.2.1.17" evidence="1"/>
<dbReference type="InterPro" id="IPR001753">
    <property type="entry name" value="Enoyl-CoA_hydra/iso"/>
</dbReference>
<dbReference type="SUPFAM" id="SSF52096">
    <property type="entry name" value="ClpP/crotonase"/>
    <property type="match status" value="2"/>
</dbReference>
<accession>A0A073IZN2</accession>
<name>A0A073IZN2_9RHOB</name>
<dbReference type="AlphaFoldDB" id="A0A073IZN2"/>
<protein>
    <submittedName>
        <fullName evidence="1">Benzoyl-CoA-dihydrodiol lyase</fullName>
        <ecNumber evidence="1">4.2.1.17</ecNumber>
    </submittedName>
</protein>
<dbReference type="GO" id="GO:0004300">
    <property type="term" value="F:enoyl-CoA hydratase activity"/>
    <property type="evidence" value="ECO:0007669"/>
    <property type="project" value="UniProtKB-EC"/>
</dbReference>
<dbReference type="PANTHER" id="PTHR11941">
    <property type="entry name" value="ENOYL-COA HYDRATASE-RELATED"/>
    <property type="match status" value="1"/>
</dbReference>
<keyword evidence="2" id="KW-1185">Reference proteome</keyword>
<dbReference type="OrthoDB" id="7234377at2"/>
<dbReference type="RefSeq" id="WP_037927942.1">
    <property type="nucleotide sequence ID" value="NZ_CP054599.1"/>
</dbReference>
<reference evidence="1 2" key="1">
    <citation type="submission" date="2014-01" db="EMBL/GenBank/DDBJ databases">
        <title>Sulfitobacter sp. H3 (MCCC 1A00686) Genome Sequencing.</title>
        <authorList>
            <person name="Lai Q."/>
            <person name="Hong Z."/>
        </authorList>
    </citation>
    <scope>NUCLEOTIDE SEQUENCE [LARGE SCALE GENOMIC DNA]</scope>
    <source>
        <strain evidence="1 2">H3</strain>
    </source>
</reference>
<evidence type="ECO:0000313" key="1">
    <source>
        <dbReference type="EMBL" id="KEJ95040.1"/>
    </source>
</evidence>
<dbReference type="PANTHER" id="PTHR11941:SF54">
    <property type="entry name" value="ENOYL-COA HYDRATASE, MITOCHONDRIAL"/>
    <property type="match status" value="1"/>
</dbReference>
<dbReference type="NCBIfam" id="TIGR03222">
    <property type="entry name" value="benzo_boxC"/>
    <property type="match status" value="1"/>
</dbReference>
<sequence>MTKIIDFRTDPSKYRHWRVEYDGPVANLFMDVDEDAGLFDGYQLKLNSYDLGVDIELADVVQRMRFEHPEVKVVVMQSGKDKVFCAGANIRMLGGAAHSHKVNFCKFTNETRNTFEAAEADSGQKYIAAVKGACAGGGYELALACNHIMLTDDSTSSVSLPEVPLLAVLPGTGGLTRVTDKRKVRRDRADIFCSTEEGVRGKRAQDWRLVDEVIANSKFDETVQERAREFAEASAKADVAQGITLTPIDRTIADDGSLSYELIEVALDREARRATITIKGPEEDAPADMDTFTAQGAAAYMLRLARQLDDAILHLRLNEMDAGLLVFRSQGDPERFAAHEALLMDHADHWLANEVLKYWKRILKRIDVTSRSMVALVEHGSCFTGILAEILFSVDRTYMMEDEFDGDNRPLATITLTAANFGPMPMSNDLTRLETRFLGEPEAVDKAKAAIGKQLEAEEAEELGLVTMILDDIDWEDEIRIFMEERASYSPDAMTGMEANLRFAGPETMETRIFGRLTAWQNWIFNRPNAVGADGALQRYGTGKRGDYNMERV</sequence>
<dbReference type="Proteomes" id="UP000027746">
    <property type="component" value="Unassembled WGS sequence"/>
</dbReference>
<dbReference type="Gene3D" id="3.90.226.10">
    <property type="entry name" value="2-enoyl-CoA Hydratase, Chain A, domain 1"/>
    <property type="match status" value="2"/>
</dbReference>
<proteinExistence type="predicted"/>
<dbReference type="GeneID" id="68868682"/>
<dbReference type="GO" id="GO:0006635">
    <property type="term" value="P:fatty acid beta-oxidation"/>
    <property type="evidence" value="ECO:0007669"/>
    <property type="project" value="TreeGrafter"/>
</dbReference>
<dbReference type="InterPro" id="IPR017633">
    <property type="entry name" value="Benz-CoA_dihydrodiol_lyase"/>
</dbReference>
<organism evidence="1 2">
    <name type="scientific">Pseudosulfitobacter pseudonitzschiae</name>
    <dbReference type="NCBI Taxonomy" id="1402135"/>
    <lineage>
        <taxon>Bacteria</taxon>
        <taxon>Pseudomonadati</taxon>
        <taxon>Pseudomonadota</taxon>
        <taxon>Alphaproteobacteria</taxon>
        <taxon>Rhodobacterales</taxon>
        <taxon>Roseobacteraceae</taxon>
        <taxon>Pseudosulfitobacter</taxon>
    </lineage>
</organism>
<dbReference type="Pfam" id="PF00378">
    <property type="entry name" value="ECH_1"/>
    <property type="match status" value="1"/>
</dbReference>
<comment type="caution">
    <text evidence="1">The sequence shown here is derived from an EMBL/GenBank/DDBJ whole genome shotgun (WGS) entry which is preliminary data.</text>
</comment>
<gene>
    <name evidence="1" type="ORF">SUH3_23335</name>
</gene>
<dbReference type="InterPro" id="IPR029045">
    <property type="entry name" value="ClpP/crotonase-like_dom_sf"/>
</dbReference>